<accession>A0A917S6N3</accession>
<keyword evidence="2" id="KW-1185">Reference proteome</keyword>
<organism evidence="1 2">
    <name type="scientific">Sporolactobacillus putidus</name>
    <dbReference type="NCBI Taxonomy" id="492735"/>
    <lineage>
        <taxon>Bacteria</taxon>
        <taxon>Bacillati</taxon>
        <taxon>Bacillota</taxon>
        <taxon>Bacilli</taxon>
        <taxon>Bacillales</taxon>
        <taxon>Sporolactobacillaceae</taxon>
        <taxon>Sporolactobacillus</taxon>
    </lineage>
</organism>
<sequence>MATTSTGAIPFMQITGLFKVNPRSVKLRADYLQTLIYSRNLDLQVNSIYSTIIFPYIPFAACPGYWQI</sequence>
<dbReference type="AlphaFoldDB" id="A0A917S6N3"/>
<dbReference type="EMBL" id="BMOK01000009">
    <property type="protein sequence ID" value="GGL57394.1"/>
    <property type="molecule type" value="Genomic_DNA"/>
</dbReference>
<gene>
    <name evidence="1" type="ORF">GCM10007968_21800</name>
</gene>
<dbReference type="Proteomes" id="UP000654670">
    <property type="component" value="Unassembled WGS sequence"/>
</dbReference>
<protein>
    <submittedName>
        <fullName evidence="1">Uncharacterized protein</fullName>
    </submittedName>
</protein>
<evidence type="ECO:0000313" key="1">
    <source>
        <dbReference type="EMBL" id="GGL57394.1"/>
    </source>
</evidence>
<reference evidence="1" key="1">
    <citation type="journal article" date="2014" name="Int. J. Syst. Evol. Microbiol.">
        <title>Complete genome sequence of Corynebacterium casei LMG S-19264T (=DSM 44701T), isolated from a smear-ripened cheese.</title>
        <authorList>
            <consortium name="US DOE Joint Genome Institute (JGI-PGF)"/>
            <person name="Walter F."/>
            <person name="Albersmeier A."/>
            <person name="Kalinowski J."/>
            <person name="Ruckert C."/>
        </authorList>
    </citation>
    <scope>NUCLEOTIDE SEQUENCE</scope>
    <source>
        <strain evidence="1">JCM 15325</strain>
    </source>
</reference>
<comment type="caution">
    <text evidence="1">The sequence shown here is derived from an EMBL/GenBank/DDBJ whole genome shotgun (WGS) entry which is preliminary data.</text>
</comment>
<name>A0A917S6N3_9BACL</name>
<evidence type="ECO:0000313" key="2">
    <source>
        <dbReference type="Proteomes" id="UP000654670"/>
    </source>
</evidence>
<proteinExistence type="predicted"/>
<reference evidence="1" key="2">
    <citation type="submission" date="2020-09" db="EMBL/GenBank/DDBJ databases">
        <authorList>
            <person name="Sun Q."/>
            <person name="Ohkuma M."/>
        </authorList>
    </citation>
    <scope>NUCLEOTIDE SEQUENCE</scope>
    <source>
        <strain evidence="1">JCM 15325</strain>
    </source>
</reference>